<accession>A0AAV5TZE0</accession>
<dbReference type="Proteomes" id="UP001432027">
    <property type="component" value="Unassembled WGS sequence"/>
</dbReference>
<dbReference type="InterPro" id="IPR046341">
    <property type="entry name" value="SET_dom_sf"/>
</dbReference>
<keyword evidence="2 4" id="KW-0863">Zinc-finger</keyword>
<protein>
    <recommendedName>
        <fullName evidence="5">MYND-type domain-containing protein</fullName>
    </recommendedName>
</protein>
<sequence length="461" mass="52350">EEPYVAVVYSDYLHLVCSGCFHEDTILLIRNCKENPPKACRGCHKVYYCGAQCQKNDWKLHKAECKFLSAASEVPLDLVRMIARLLIRRQRGDHDNFTAFNGRTFDDLMDHRSEFDSLDANNRFDTVFEDTKNYVTSDYMVDKEEILRYAGKILVNQFAISGPADTSIGNGLYIGCSVFDHSCQPDLTRRSIGSKIILRTQNKDQTLDGIDKLTVSYISSLSCTEEWRKLLRSNPYFFHCECRKCEDTEQDGYARSIKCTNPSCVDGLCIVKYDSTSLSCIKCAATSNVTVEEAHNWNADLIRVEDSGIEEVEVLTDLYNNMAPKLSRRNIHLANLSFRLCTLHKEESEFVVAAKYAQACEEALMSLTTLGMAERTATLEVLTQVAFLTEETSPNTLRLLAMWERAVLASNGPEDVAKETRDEATLEMYFKIKFILKDCETAIEKAQADSDEYETDDEEEN</sequence>
<dbReference type="GO" id="GO:0005634">
    <property type="term" value="C:nucleus"/>
    <property type="evidence" value="ECO:0007669"/>
    <property type="project" value="TreeGrafter"/>
</dbReference>
<evidence type="ECO:0000256" key="4">
    <source>
        <dbReference type="PROSITE-ProRule" id="PRU00134"/>
    </source>
</evidence>
<dbReference type="AlphaFoldDB" id="A0AAV5TZE0"/>
<name>A0AAV5TZE0_9BILA</name>
<evidence type="ECO:0000256" key="1">
    <source>
        <dbReference type="ARBA" id="ARBA00022723"/>
    </source>
</evidence>
<dbReference type="GO" id="GO:0008270">
    <property type="term" value="F:zinc ion binding"/>
    <property type="evidence" value="ECO:0007669"/>
    <property type="project" value="UniProtKB-KW"/>
</dbReference>
<dbReference type="Gene3D" id="2.170.270.10">
    <property type="entry name" value="SET domain"/>
    <property type="match status" value="1"/>
</dbReference>
<keyword evidence="1" id="KW-0479">Metal-binding</keyword>
<evidence type="ECO:0000259" key="5">
    <source>
        <dbReference type="PROSITE" id="PS50865"/>
    </source>
</evidence>
<dbReference type="Gene3D" id="6.10.140.2220">
    <property type="match status" value="1"/>
</dbReference>
<dbReference type="Gene3D" id="1.10.220.160">
    <property type="match status" value="1"/>
</dbReference>
<organism evidence="6 7">
    <name type="scientific">Pristionchus entomophagus</name>
    <dbReference type="NCBI Taxonomy" id="358040"/>
    <lineage>
        <taxon>Eukaryota</taxon>
        <taxon>Metazoa</taxon>
        <taxon>Ecdysozoa</taxon>
        <taxon>Nematoda</taxon>
        <taxon>Chromadorea</taxon>
        <taxon>Rhabditida</taxon>
        <taxon>Rhabditina</taxon>
        <taxon>Diplogasteromorpha</taxon>
        <taxon>Diplogasteroidea</taxon>
        <taxon>Neodiplogasteridae</taxon>
        <taxon>Pristionchus</taxon>
    </lineage>
</organism>
<gene>
    <name evidence="6" type="ORF">PENTCL1PPCAC_21734</name>
</gene>
<dbReference type="PROSITE" id="PS50865">
    <property type="entry name" value="ZF_MYND_2"/>
    <property type="match status" value="1"/>
</dbReference>
<dbReference type="PANTHER" id="PTHR12197">
    <property type="entry name" value="HISTONE-LYSINE N-METHYLTRANSFERASE SMYD"/>
    <property type="match status" value="1"/>
</dbReference>
<keyword evidence="3" id="KW-0862">Zinc</keyword>
<evidence type="ECO:0000256" key="2">
    <source>
        <dbReference type="ARBA" id="ARBA00022771"/>
    </source>
</evidence>
<comment type="caution">
    <text evidence="6">The sequence shown here is derived from an EMBL/GenBank/DDBJ whole genome shotgun (WGS) entry which is preliminary data.</text>
</comment>
<evidence type="ECO:0000313" key="7">
    <source>
        <dbReference type="Proteomes" id="UP001432027"/>
    </source>
</evidence>
<proteinExistence type="predicted"/>
<dbReference type="InterPro" id="IPR050869">
    <property type="entry name" value="H3K4_H4K5_MeTrfase"/>
</dbReference>
<feature type="domain" description="MYND-type" evidence="5">
    <location>
        <begin position="17"/>
        <end position="65"/>
    </location>
</feature>
<dbReference type="SUPFAM" id="SSF144232">
    <property type="entry name" value="HIT/MYND zinc finger-like"/>
    <property type="match status" value="1"/>
</dbReference>
<keyword evidence="7" id="KW-1185">Reference proteome</keyword>
<dbReference type="Pfam" id="PF01753">
    <property type="entry name" value="zf-MYND"/>
    <property type="match status" value="1"/>
</dbReference>
<dbReference type="EMBL" id="BTSX01000005">
    <property type="protein sequence ID" value="GMS99559.1"/>
    <property type="molecule type" value="Genomic_DNA"/>
</dbReference>
<reference evidence="6" key="1">
    <citation type="submission" date="2023-10" db="EMBL/GenBank/DDBJ databases">
        <title>Genome assembly of Pristionchus species.</title>
        <authorList>
            <person name="Yoshida K."/>
            <person name="Sommer R.J."/>
        </authorList>
    </citation>
    <scope>NUCLEOTIDE SEQUENCE</scope>
    <source>
        <strain evidence="6">RS0144</strain>
    </source>
</reference>
<feature type="non-terminal residue" evidence="6">
    <location>
        <position position="1"/>
    </location>
</feature>
<evidence type="ECO:0000256" key="3">
    <source>
        <dbReference type="ARBA" id="ARBA00022833"/>
    </source>
</evidence>
<dbReference type="PANTHER" id="PTHR12197:SF251">
    <property type="entry name" value="EG:BACR7C10.4 PROTEIN"/>
    <property type="match status" value="1"/>
</dbReference>
<dbReference type="InterPro" id="IPR002893">
    <property type="entry name" value="Znf_MYND"/>
</dbReference>
<evidence type="ECO:0000313" key="6">
    <source>
        <dbReference type="EMBL" id="GMS99559.1"/>
    </source>
</evidence>